<dbReference type="Proteomes" id="UP000677803">
    <property type="component" value="Unassembled WGS sequence"/>
</dbReference>
<feature type="compositionally biased region" description="Basic and acidic residues" evidence="1">
    <location>
        <begin position="1"/>
        <end position="10"/>
    </location>
</feature>
<gene>
    <name evidence="2" type="ORF">MMEN_LOCUS17422</name>
</gene>
<protein>
    <submittedName>
        <fullName evidence="2">(Atlantic silverside) hypothetical protein</fullName>
    </submittedName>
</protein>
<keyword evidence="3" id="KW-1185">Reference proteome</keyword>
<dbReference type="EMBL" id="CAJRST010036666">
    <property type="protein sequence ID" value="CAG5990827.1"/>
    <property type="molecule type" value="Genomic_DNA"/>
</dbReference>
<sequence length="192" mass="23028">MGEPHQEPWRGEACGPKRRTSKGLRQHYDNDQMLKRDKLFRQYGYRPLCNIISKGYYVGEVLRLNIEAEERYRETHHIKDSMTEVERQEVCEEVRQLTEDNNERVIGGQSHSTRFEEEGKSVLEGLRSTGVWKGFLRTWCHFLPGRLQVRGEEGNLRQIEEIRSHIENCRERERETEKERERKRETLLQQNE</sequence>
<feature type="region of interest" description="Disordered" evidence="1">
    <location>
        <begin position="1"/>
        <end position="26"/>
    </location>
</feature>
<evidence type="ECO:0000313" key="3">
    <source>
        <dbReference type="Proteomes" id="UP000677803"/>
    </source>
</evidence>
<feature type="region of interest" description="Disordered" evidence="1">
    <location>
        <begin position="172"/>
        <end position="192"/>
    </location>
</feature>
<proteinExistence type="predicted"/>
<comment type="caution">
    <text evidence="2">The sequence shown here is derived from an EMBL/GenBank/DDBJ whole genome shotgun (WGS) entry which is preliminary data.</text>
</comment>
<dbReference type="AlphaFoldDB" id="A0A8S4BPK5"/>
<feature type="compositionally biased region" description="Basic residues" evidence="1">
    <location>
        <begin position="16"/>
        <end position="25"/>
    </location>
</feature>
<reference evidence="2" key="1">
    <citation type="submission" date="2021-05" db="EMBL/GenBank/DDBJ databases">
        <authorList>
            <person name="Tigano A."/>
        </authorList>
    </citation>
    <scope>NUCLEOTIDE SEQUENCE</scope>
</reference>
<name>A0A8S4BPK5_9TELE</name>
<organism evidence="2 3">
    <name type="scientific">Menidia menidia</name>
    <name type="common">Atlantic silverside</name>
    <dbReference type="NCBI Taxonomy" id="238744"/>
    <lineage>
        <taxon>Eukaryota</taxon>
        <taxon>Metazoa</taxon>
        <taxon>Chordata</taxon>
        <taxon>Craniata</taxon>
        <taxon>Vertebrata</taxon>
        <taxon>Euteleostomi</taxon>
        <taxon>Actinopterygii</taxon>
        <taxon>Neopterygii</taxon>
        <taxon>Teleostei</taxon>
        <taxon>Neoteleostei</taxon>
        <taxon>Acanthomorphata</taxon>
        <taxon>Ovalentaria</taxon>
        <taxon>Atherinomorphae</taxon>
        <taxon>Atheriniformes</taxon>
        <taxon>Atherinopsidae</taxon>
        <taxon>Menidiinae</taxon>
        <taxon>Menidia</taxon>
    </lineage>
</organism>
<evidence type="ECO:0000313" key="2">
    <source>
        <dbReference type="EMBL" id="CAG5990827.1"/>
    </source>
</evidence>
<feature type="compositionally biased region" description="Basic and acidic residues" evidence="1">
    <location>
        <begin position="172"/>
        <end position="186"/>
    </location>
</feature>
<accession>A0A8S4BPK5</accession>
<evidence type="ECO:0000256" key="1">
    <source>
        <dbReference type="SAM" id="MobiDB-lite"/>
    </source>
</evidence>